<protein>
    <submittedName>
        <fullName evidence="2">EAL domain-containing protein (Putative c-di-GMP-specific phosphodiesterase class I)</fullName>
    </submittedName>
</protein>
<dbReference type="RefSeq" id="WP_146163611.1">
    <property type="nucleotide sequence ID" value="NZ_PZZN01000001.1"/>
</dbReference>
<dbReference type="AlphaFoldDB" id="A0A2T4YT85"/>
<dbReference type="Proteomes" id="UP000240996">
    <property type="component" value="Unassembled WGS sequence"/>
</dbReference>
<dbReference type="EMBL" id="PZZN01000001">
    <property type="protein sequence ID" value="PTM46951.1"/>
    <property type="molecule type" value="Genomic_DNA"/>
</dbReference>
<accession>A0A2T4YT85</accession>
<evidence type="ECO:0000313" key="3">
    <source>
        <dbReference type="Proteomes" id="UP000240996"/>
    </source>
</evidence>
<dbReference type="PANTHER" id="PTHR33121:SF70">
    <property type="entry name" value="SIGNALING PROTEIN YKOW"/>
    <property type="match status" value="1"/>
</dbReference>
<gene>
    <name evidence="2" type="ORF">C8J24_0331</name>
</gene>
<dbReference type="PROSITE" id="PS50883">
    <property type="entry name" value="EAL"/>
    <property type="match status" value="1"/>
</dbReference>
<organism evidence="2 3">
    <name type="scientific">Sphingomonas aerolata</name>
    <dbReference type="NCBI Taxonomy" id="185951"/>
    <lineage>
        <taxon>Bacteria</taxon>
        <taxon>Pseudomonadati</taxon>
        <taxon>Pseudomonadota</taxon>
        <taxon>Alphaproteobacteria</taxon>
        <taxon>Sphingomonadales</taxon>
        <taxon>Sphingomonadaceae</taxon>
        <taxon>Sphingomonas</taxon>
    </lineage>
</organism>
<evidence type="ECO:0000259" key="1">
    <source>
        <dbReference type="PROSITE" id="PS50883"/>
    </source>
</evidence>
<dbReference type="Pfam" id="PF00563">
    <property type="entry name" value="EAL"/>
    <property type="match status" value="1"/>
</dbReference>
<reference evidence="2 3" key="1">
    <citation type="submission" date="2018-04" db="EMBL/GenBank/DDBJ databases">
        <title>Genomic Encyclopedia of Type Strains, Phase III (KMG-III): the genomes of soil and plant-associated and newly described type strains.</title>
        <authorList>
            <person name="Whitman W."/>
        </authorList>
    </citation>
    <scope>NUCLEOTIDE SEQUENCE [LARGE SCALE GENOMIC DNA]</scope>
    <source>
        <strain evidence="2 3">NW12</strain>
    </source>
</reference>
<dbReference type="SMART" id="SM00052">
    <property type="entry name" value="EAL"/>
    <property type="match status" value="1"/>
</dbReference>
<evidence type="ECO:0000313" key="2">
    <source>
        <dbReference type="EMBL" id="PTM46951.1"/>
    </source>
</evidence>
<name>A0A2T4YT85_9SPHN</name>
<dbReference type="InterPro" id="IPR001633">
    <property type="entry name" value="EAL_dom"/>
</dbReference>
<keyword evidence="3" id="KW-1185">Reference proteome</keyword>
<dbReference type="PANTHER" id="PTHR33121">
    <property type="entry name" value="CYCLIC DI-GMP PHOSPHODIESTERASE PDEF"/>
    <property type="match status" value="1"/>
</dbReference>
<dbReference type="InterPro" id="IPR050706">
    <property type="entry name" value="Cyclic-di-GMP_PDE-like"/>
</dbReference>
<dbReference type="SUPFAM" id="SSF141868">
    <property type="entry name" value="EAL domain-like"/>
    <property type="match status" value="1"/>
</dbReference>
<feature type="domain" description="EAL" evidence="1">
    <location>
        <begin position="171"/>
        <end position="425"/>
    </location>
</feature>
<dbReference type="Gene3D" id="3.20.20.450">
    <property type="entry name" value="EAL domain"/>
    <property type="match status" value="1"/>
</dbReference>
<dbReference type="CDD" id="cd01948">
    <property type="entry name" value="EAL"/>
    <property type="match status" value="1"/>
</dbReference>
<dbReference type="GO" id="GO:0071111">
    <property type="term" value="F:cyclic-guanylate-specific phosphodiesterase activity"/>
    <property type="evidence" value="ECO:0007669"/>
    <property type="project" value="InterPro"/>
</dbReference>
<proteinExistence type="predicted"/>
<comment type="caution">
    <text evidence="2">The sequence shown here is derived from an EMBL/GenBank/DDBJ whole genome shotgun (WGS) entry which is preliminary data.</text>
</comment>
<dbReference type="InterPro" id="IPR035919">
    <property type="entry name" value="EAL_sf"/>
</dbReference>
<sequence length="425" mass="44960">MSADPSLAPPPGAAAGFGLGLASPASACLPVAVEGRAVLPRLLFVHAADAASCQAHAELRSRGYSVAWIGHAAEIAAGTAFAPDVVIADAQSRGDDLITVLDQIGHDGRICPVIELRPPGEYPSAVLGEAMIGEHPLVGSLERTYKIGALTAILASLATGTGRSEDAGGDRRMIAALLVESRLLPNLHYEFLPKIDLTTDQVAGYEALGRLRNIPGVNPEWLFAAMTDAGIEAAATMKAVTAALDLWLALSVEQRSAPVAINCSQAVLADPLFQAALGDELRRRGVASNGPGRGVLIIEITEDARPVDTQRLVRDMNGLRDLGVVFSLDDFGKGATNFDRVFTLPIAELKIDKDFFGHCARHVHELGILREVVRSCHARGLSTVVEGVETEEHLAIARDLGARCAQGFYWGRPMAAGSFAHVRVI</sequence>